<name>A0A5B7GZY9_PORTR</name>
<keyword evidence="4" id="KW-1185">Reference proteome</keyword>
<dbReference type="OrthoDB" id="6894481at2759"/>
<evidence type="ECO:0000313" key="4">
    <source>
        <dbReference type="Proteomes" id="UP000324222"/>
    </source>
</evidence>
<keyword evidence="2" id="KW-1133">Transmembrane helix</keyword>
<keyword evidence="2" id="KW-0812">Transmembrane</keyword>
<evidence type="ECO:0000256" key="2">
    <source>
        <dbReference type="SAM" id="Phobius"/>
    </source>
</evidence>
<dbReference type="EMBL" id="VSRR010019354">
    <property type="protein sequence ID" value="MPC62154.1"/>
    <property type="molecule type" value="Genomic_DNA"/>
</dbReference>
<gene>
    <name evidence="3" type="ORF">E2C01_056237</name>
</gene>
<accession>A0A5B7GZY9</accession>
<comment type="caution">
    <text evidence="3">The sequence shown here is derived from an EMBL/GenBank/DDBJ whole genome shotgun (WGS) entry which is preliminary data.</text>
</comment>
<proteinExistence type="predicted"/>
<dbReference type="AlphaFoldDB" id="A0A5B7GZY9"/>
<dbReference type="Proteomes" id="UP000324222">
    <property type="component" value="Unassembled WGS sequence"/>
</dbReference>
<feature type="region of interest" description="Disordered" evidence="1">
    <location>
        <begin position="1"/>
        <end position="36"/>
    </location>
</feature>
<evidence type="ECO:0000256" key="1">
    <source>
        <dbReference type="SAM" id="MobiDB-lite"/>
    </source>
</evidence>
<evidence type="ECO:0000313" key="3">
    <source>
        <dbReference type="EMBL" id="MPC62154.1"/>
    </source>
</evidence>
<organism evidence="3 4">
    <name type="scientific">Portunus trituberculatus</name>
    <name type="common">Swimming crab</name>
    <name type="synonym">Neptunus trituberculatus</name>
    <dbReference type="NCBI Taxonomy" id="210409"/>
    <lineage>
        <taxon>Eukaryota</taxon>
        <taxon>Metazoa</taxon>
        <taxon>Ecdysozoa</taxon>
        <taxon>Arthropoda</taxon>
        <taxon>Crustacea</taxon>
        <taxon>Multicrustacea</taxon>
        <taxon>Malacostraca</taxon>
        <taxon>Eumalacostraca</taxon>
        <taxon>Eucarida</taxon>
        <taxon>Decapoda</taxon>
        <taxon>Pleocyemata</taxon>
        <taxon>Brachyura</taxon>
        <taxon>Eubrachyura</taxon>
        <taxon>Portunoidea</taxon>
        <taxon>Portunidae</taxon>
        <taxon>Portuninae</taxon>
        <taxon>Portunus</taxon>
    </lineage>
</organism>
<protein>
    <submittedName>
        <fullName evidence="3">Uncharacterized protein</fullName>
    </submittedName>
</protein>
<keyword evidence="2" id="KW-0472">Membrane</keyword>
<feature type="compositionally biased region" description="Basic and acidic residues" evidence="1">
    <location>
        <begin position="19"/>
        <end position="28"/>
    </location>
</feature>
<reference evidence="3 4" key="1">
    <citation type="submission" date="2019-05" db="EMBL/GenBank/DDBJ databases">
        <title>Another draft genome of Portunus trituberculatus and its Hox gene families provides insights of decapod evolution.</title>
        <authorList>
            <person name="Jeong J.-H."/>
            <person name="Song I."/>
            <person name="Kim S."/>
            <person name="Choi T."/>
            <person name="Kim D."/>
            <person name="Ryu S."/>
            <person name="Kim W."/>
        </authorList>
    </citation>
    <scope>NUCLEOTIDE SEQUENCE [LARGE SCALE GENOMIC DNA]</scope>
    <source>
        <tissue evidence="3">Muscle</tissue>
    </source>
</reference>
<sequence>MVRYAQVEHGAPFPDTPEDPPHITDLKQKRSSNAEETGLDPTLACLYRMSFGASQLYVYALAWIAVIICAPVYVDYNFLVRQVPTR</sequence>
<feature type="transmembrane region" description="Helical" evidence="2">
    <location>
        <begin position="56"/>
        <end position="74"/>
    </location>
</feature>